<accession>A0A136Q4L5</accession>
<dbReference type="EMBL" id="LSZW01000060">
    <property type="protein sequence ID" value="KXK65628.1"/>
    <property type="molecule type" value="Genomic_DNA"/>
</dbReference>
<evidence type="ECO:0000313" key="2">
    <source>
        <dbReference type="Proteomes" id="UP000070366"/>
    </source>
</evidence>
<reference evidence="1 2" key="1">
    <citation type="submission" date="2016-02" db="EMBL/GenBank/DDBJ databases">
        <authorList>
            <person name="Wen L."/>
            <person name="He K."/>
            <person name="Yang H."/>
        </authorList>
    </citation>
    <scope>NUCLEOTIDE SEQUENCE [LARGE SCALE GENOMIC DNA]</scope>
    <source>
        <strain evidence="1 2">DSM 22607</strain>
    </source>
</reference>
<dbReference type="AlphaFoldDB" id="A0A136Q4L5"/>
<organism evidence="1 2">
    <name type="scientific">Christensenella minuta</name>
    <dbReference type="NCBI Taxonomy" id="626937"/>
    <lineage>
        <taxon>Bacteria</taxon>
        <taxon>Bacillati</taxon>
        <taxon>Bacillota</taxon>
        <taxon>Clostridia</taxon>
        <taxon>Christensenellales</taxon>
        <taxon>Christensenellaceae</taxon>
        <taxon>Christensenella</taxon>
    </lineage>
</organism>
<gene>
    <name evidence="1" type="ORF">HMPREF3293_01552</name>
</gene>
<dbReference type="Proteomes" id="UP000070366">
    <property type="component" value="Unassembled WGS sequence"/>
</dbReference>
<evidence type="ECO:0000313" key="1">
    <source>
        <dbReference type="EMBL" id="KXK65628.1"/>
    </source>
</evidence>
<keyword evidence="2" id="KW-1185">Reference proteome</keyword>
<protein>
    <submittedName>
        <fullName evidence="1">Uncharacterized protein</fullName>
    </submittedName>
</protein>
<proteinExistence type="predicted"/>
<name>A0A136Q4L5_9FIRM</name>
<comment type="caution">
    <text evidence="1">The sequence shown here is derived from an EMBL/GenBank/DDBJ whole genome shotgun (WGS) entry which is preliminary data.</text>
</comment>
<sequence length="46" mass="5234">MLPVSRLLSTGIAPSSLYIGYRYINNRSAADICQEKYKNKQQKVKS</sequence>